<dbReference type="GeneID" id="19971124"/>
<dbReference type="OrthoDB" id="529273at2759"/>
<dbReference type="Proteomes" id="UP000030752">
    <property type="component" value="Unassembled WGS sequence"/>
</dbReference>
<evidence type="ECO:0000256" key="3">
    <source>
        <dbReference type="ARBA" id="ARBA00022679"/>
    </source>
</evidence>
<evidence type="ECO:0000256" key="9">
    <source>
        <dbReference type="ARBA" id="ARBA00048317"/>
    </source>
</evidence>
<evidence type="ECO:0000313" key="13">
    <source>
        <dbReference type="EMBL" id="ETN41846.1"/>
    </source>
</evidence>
<feature type="region of interest" description="Disordered" evidence="11">
    <location>
        <begin position="369"/>
        <end position="391"/>
    </location>
</feature>
<dbReference type="PANTHER" id="PTHR20961">
    <property type="entry name" value="GLYCOSYLTRANSFERASE"/>
    <property type="match status" value="1"/>
</dbReference>
<name>W2RZC6_CYPE1</name>
<evidence type="ECO:0000259" key="12">
    <source>
        <dbReference type="Pfam" id="PF04577"/>
    </source>
</evidence>
<evidence type="ECO:0000256" key="6">
    <source>
        <dbReference type="ARBA" id="ARBA00023180"/>
    </source>
</evidence>
<dbReference type="AlphaFoldDB" id="W2RZC6"/>
<evidence type="ECO:0000313" key="14">
    <source>
        <dbReference type="Proteomes" id="UP000030752"/>
    </source>
</evidence>
<dbReference type="STRING" id="1220924.W2RZC6"/>
<keyword evidence="3" id="KW-0808">Transferase</keyword>
<dbReference type="PANTHER" id="PTHR20961:SF148">
    <property type="entry name" value="EGF DOMAIN-SPECIFIC O-LINKED N-ACETYLGLUCOSAMINE TRANSFERASE"/>
    <property type="match status" value="1"/>
</dbReference>
<dbReference type="EMBL" id="KB822719">
    <property type="protein sequence ID" value="ETN41846.1"/>
    <property type="molecule type" value="Genomic_DNA"/>
</dbReference>
<reference evidence="13 14" key="1">
    <citation type="submission" date="2013-03" db="EMBL/GenBank/DDBJ databases">
        <title>The Genome Sequence of Phialophora europaea CBS 101466.</title>
        <authorList>
            <consortium name="The Broad Institute Genomics Platform"/>
            <person name="Cuomo C."/>
            <person name="de Hoog S."/>
            <person name="Gorbushina A."/>
            <person name="Walker B."/>
            <person name="Young S.K."/>
            <person name="Zeng Q."/>
            <person name="Gargeya S."/>
            <person name="Fitzgerald M."/>
            <person name="Haas B."/>
            <person name="Abouelleil A."/>
            <person name="Allen A.W."/>
            <person name="Alvarado L."/>
            <person name="Arachchi H.M."/>
            <person name="Berlin A.M."/>
            <person name="Chapman S.B."/>
            <person name="Gainer-Dewar J."/>
            <person name="Goldberg J."/>
            <person name="Griggs A."/>
            <person name="Gujja S."/>
            <person name="Hansen M."/>
            <person name="Howarth C."/>
            <person name="Imamovic A."/>
            <person name="Ireland A."/>
            <person name="Larimer J."/>
            <person name="McCowan C."/>
            <person name="Murphy C."/>
            <person name="Pearson M."/>
            <person name="Poon T.W."/>
            <person name="Priest M."/>
            <person name="Roberts A."/>
            <person name="Saif S."/>
            <person name="Shea T."/>
            <person name="Sisk P."/>
            <person name="Sykes S."/>
            <person name="Wortman J."/>
            <person name="Nusbaum C."/>
            <person name="Birren B."/>
        </authorList>
    </citation>
    <scope>NUCLEOTIDE SEQUENCE [LARGE SCALE GENOMIC DNA]</scope>
    <source>
        <strain evidence="13 14">CBS 101466</strain>
    </source>
</reference>
<protein>
    <recommendedName>
        <fullName evidence="7">EGF domain-specific O-linked N-acetylglucosamine transferase</fullName>
        <ecNumber evidence="1">2.4.1.255</ecNumber>
    </recommendedName>
    <alternativeName>
        <fullName evidence="8">Extracellular O-linked N-acetylglucosamine transferase</fullName>
    </alternativeName>
</protein>
<dbReference type="GO" id="GO:0097363">
    <property type="term" value="F:protein O-acetylglucosaminyltransferase activity"/>
    <property type="evidence" value="ECO:0007669"/>
    <property type="project" value="UniProtKB-EC"/>
</dbReference>
<organism evidence="13 14">
    <name type="scientific">Cyphellophora europaea (strain CBS 101466)</name>
    <name type="common">Phialophora europaea</name>
    <dbReference type="NCBI Taxonomy" id="1220924"/>
    <lineage>
        <taxon>Eukaryota</taxon>
        <taxon>Fungi</taxon>
        <taxon>Dikarya</taxon>
        <taxon>Ascomycota</taxon>
        <taxon>Pezizomycotina</taxon>
        <taxon>Eurotiomycetes</taxon>
        <taxon>Chaetothyriomycetidae</taxon>
        <taxon>Chaetothyriales</taxon>
        <taxon>Cyphellophoraceae</taxon>
        <taxon>Cyphellophora</taxon>
    </lineage>
</organism>
<sequence>MVDIATSSSFRSIGKPSYIESFADSAAQYCDADSSASLTCFSHTVDLNGRTDSFCVASPATIDQELQRFVVDCSLESQPKTQHGLPAPSFHSFPPYWYNTGPAKVLKMMVSLVRRGQAPVRAPFFDQQLPTVILVKREIANFNLWHNLMEIMSTMHSLDVISRWQDVADWRVDRVHANTKVMILDELEDGPYHDLWHAITPSPVLRSKDILTLPPSNIVISIPGGANPFWQGDWIDLDCSSSSLLETFTDRVLTHFNLTAASTALSQPLTVTFIDRTTKRRLQDQARLIDTLKTRLPGHVIQVVDFAALPFRDQINVARKTDVLVGVHGAGLTHGLFLPPKSAIVEFMPFNLDHRGFKNMAKMLGHQHLGAKTQDLSDRQGSNRHNDWQSEDVKVEDETFLHQVTTAVKAVEAMRRQGTK</sequence>
<keyword evidence="2" id="KW-0328">Glycosyltransferase</keyword>
<dbReference type="EC" id="2.4.1.255" evidence="1"/>
<feature type="domain" description="Glycosyltransferase 61 catalytic" evidence="12">
    <location>
        <begin position="262"/>
        <end position="345"/>
    </location>
</feature>
<dbReference type="InterPro" id="IPR007657">
    <property type="entry name" value="Glycosyltransferase_61"/>
</dbReference>
<evidence type="ECO:0000256" key="5">
    <source>
        <dbReference type="ARBA" id="ARBA00022824"/>
    </source>
</evidence>
<evidence type="ECO:0000256" key="7">
    <source>
        <dbReference type="ARBA" id="ARBA00040944"/>
    </source>
</evidence>
<proteinExistence type="predicted"/>
<keyword evidence="14" id="KW-1185">Reference proteome</keyword>
<comment type="catalytic activity">
    <reaction evidence="10">
        <text>L-threonyl-[protein] + UDP-N-acetyl-alpha-D-glucosamine = 3-O-(N-acetyl-beta-D-glucosaminyl)-L-threonyl-[protein] + UDP + H(+)</text>
        <dbReference type="Rhea" id="RHEA:48908"/>
        <dbReference type="Rhea" id="RHEA-COMP:11060"/>
        <dbReference type="Rhea" id="RHEA-COMP:12252"/>
        <dbReference type="ChEBI" id="CHEBI:15378"/>
        <dbReference type="ChEBI" id="CHEBI:30013"/>
        <dbReference type="ChEBI" id="CHEBI:57705"/>
        <dbReference type="ChEBI" id="CHEBI:58223"/>
        <dbReference type="ChEBI" id="CHEBI:90840"/>
        <dbReference type="EC" id="2.4.1.255"/>
    </reaction>
</comment>
<dbReference type="Pfam" id="PF04577">
    <property type="entry name" value="Glyco_transf_61"/>
    <property type="match status" value="1"/>
</dbReference>
<comment type="catalytic activity">
    <reaction evidence="9">
        <text>L-seryl-[protein] + UDP-N-acetyl-alpha-D-glucosamine = 3-O-(N-acetyl-beta-D-glucosaminyl)-L-seryl-[protein] + UDP + H(+)</text>
        <dbReference type="Rhea" id="RHEA:48904"/>
        <dbReference type="Rhea" id="RHEA-COMP:9863"/>
        <dbReference type="Rhea" id="RHEA-COMP:12251"/>
        <dbReference type="ChEBI" id="CHEBI:15378"/>
        <dbReference type="ChEBI" id="CHEBI:29999"/>
        <dbReference type="ChEBI" id="CHEBI:57705"/>
        <dbReference type="ChEBI" id="CHEBI:58223"/>
        <dbReference type="ChEBI" id="CHEBI:90838"/>
        <dbReference type="EC" id="2.4.1.255"/>
    </reaction>
</comment>
<dbReference type="eggNOG" id="KOG4698">
    <property type="taxonomic scope" value="Eukaryota"/>
</dbReference>
<keyword evidence="6" id="KW-0325">Glycoprotein</keyword>
<evidence type="ECO:0000256" key="10">
    <source>
        <dbReference type="ARBA" id="ARBA00049432"/>
    </source>
</evidence>
<gene>
    <name evidence="13" type="ORF">HMPREF1541_03785</name>
</gene>
<keyword evidence="5" id="KW-0256">Endoplasmic reticulum</keyword>
<evidence type="ECO:0000256" key="2">
    <source>
        <dbReference type="ARBA" id="ARBA00022676"/>
    </source>
</evidence>
<evidence type="ECO:0000256" key="11">
    <source>
        <dbReference type="SAM" id="MobiDB-lite"/>
    </source>
</evidence>
<evidence type="ECO:0000256" key="1">
    <source>
        <dbReference type="ARBA" id="ARBA00011970"/>
    </source>
</evidence>
<dbReference type="InParanoid" id="W2RZC6"/>
<dbReference type="GO" id="GO:0005788">
    <property type="term" value="C:endoplasmic reticulum lumen"/>
    <property type="evidence" value="ECO:0007669"/>
    <property type="project" value="TreeGrafter"/>
</dbReference>
<dbReference type="VEuPathDB" id="FungiDB:HMPREF1541_03785"/>
<dbReference type="InterPro" id="IPR049625">
    <property type="entry name" value="Glyco_transf_61_cat"/>
</dbReference>
<evidence type="ECO:0000256" key="8">
    <source>
        <dbReference type="ARBA" id="ARBA00042574"/>
    </source>
</evidence>
<keyword evidence="4" id="KW-0732">Signal</keyword>
<evidence type="ECO:0000256" key="4">
    <source>
        <dbReference type="ARBA" id="ARBA00022729"/>
    </source>
</evidence>
<dbReference type="RefSeq" id="XP_008716355.1">
    <property type="nucleotide sequence ID" value="XM_008718133.1"/>
</dbReference>
<dbReference type="HOGENOM" id="CLU_030112_0_0_1"/>
<accession>W2RZC6</accession>